<feature type="transmembrane region" description="Helical" evidence="6">
    <location>
        <begin position="61"/>
        <end position="86"/>
    </location>
</feature>
<keyword evidence="10" id="KW-1185">Reference proteome</keyword>
<dbReference type="InterPro" id="IPR019402">
    <property type="entry name" value="CWH43_N"/>
</dbReference>
<evidence type="ECO:0000313" key="9">
    <source>
        <dbReference type="Proteomes" id="UP000095284"/>
    </source>
</evidence>
<dbReference type="PANTHER" id="PTHR21324:SF2">
    <property type="entry name" value="EG:22E5.9 PROTEIN"/>
    <property type="match status" value="1"/>
</dbReference>
<evidence type="ECO:0000259" key="7">
    <source>
        <dbReference type="Pfam" id="PF10277"/>
    </source>
</evidence>
<feature type="transmembrane region" description="Helical" evidence="6">
    <location>
        <begin position="16"/>
        <end position="41"/>
    </location>
</feature>
<dbReference type="OrthoDB" id="191706at2759"/>
<accession>A0A1I7RQH9</accession>
<gene>
    <name evidence="8" type="ORF">BXYJ_LOCUS5651</name>
</gene>
<evidence type="ECO:0000256" key="5">
    <source>
        <dbReference type="ARBA" id="ARBA00023136"/>
    </source>
</evidence>
<organism evidence="9 11">
    <name type="scientific">Bursaphelenchus xylophilus</name>
    <name type="common">Pinewood nematode worm</name>
    <name type="synonym">Aphelenchoides xylophilus</name>
    <dbReference type="NCBI Taxonomy" id="6326"/>
    <lineage>
        <taxon>Eukaryota</taxon>
        <taxon>Metazoa</taxon>
        <taxon>Ecdysozoa</taxon>
        <taxon>Nematoda</taxon>
        <taxon>Chromadorea</taxon>
        <taxon>Rhabditida</taxon>
        <taxon>Tylenchina</taxon>
        <taxon>Tylenchomorpha</taxon>
        <taxon>Aphelenchoidea</taxon>
        <taxon>Aphelenchoididae</taxon>
        <taxon>Bursaphelenchus</taxon>
    </lineage>
</organism>
<dbReference type="Proteomes" id="UP000582659">
    <property type="component" value="Unassembled WGS sequence"/>
</dbReference>
<reference evidence="8" key="2">
    <citation type="submission" date="2020-09" db="EMBL/GenBank/DDBJ databases">
        <authorList>
            <person name="Kikuchi T."/>
        </authorList>
    </citation>
    <scope>NUCLEOTIDE SEQUENCE</scope>
    <source>
        <strain evidence="8">Ka4C1</strain>
    </source>
</reference>
<dbReference type="Proteomes" id="UP000659654">
    <property type="component" value="Unassembled WGS sequence"/>
</dbReference>
<dbReference type="Proteomes" id="UP000095284">
    <property type="component" value="Unplaced"/>
</dbReference>
<reference evidence="11" key="1">
    <citation type="submission" date="2016-11" db="UniProtKB">
        <authorList>
            <consortium name="WormBaseParasite"/>
        </authorList>
    </citation>
    <scope>IDENTIFICATION</scope>
</reference>
<evidence type="ECO:0000256" key="6">
    <source>
        <dbReference type="SAM" id="Phobius"/>
    </source>
</evidence>
<keyword evidence="3 6" id="KW-0812">Transmembrane</keyword>
<evidence type="ECO:0000256" key="2">
    <source>
        <dbReference type="ARBA" id="ARBA00006565"/>
    </source>
</evidence>
<dbReference type="GO" id="GO:0012505">
    <property type="term" value="C:endomembrane system"/>
    <property type="evidence" value="ECO:0007669"/>
    <property type="project" value="UniProtKB-SubCell"/>
</dbReference>
<dbReference type="EMBL" id="CAJFDI010000003">
    <property type="protein sequence ID" value="CAD5219383.1"/>
    <property type="molecule type" value="Genomic_DNA"/>
</dbReference>
<feature type="domain" description="CWH43-like N-terminal" evidence="7">
    <location>
        <begin position="22"/>
        <end position="257"/>
    </location>
</feature>
<evidence type="ECO:0000256" key="4">
    <source>
        <dbReference type="ARBA" id="ARBA00022989"/>
    </source>
</evidence>
<evidence type="ECO:0000313" key="8">
    <source>
        <dbReference type="EMBL" id="CAD5219383.1"/>
    </source>
</evidence>
<dbReference type="InterPro" id="IPR050911">
    <property type="entry name" value="DRAM/TMEM150_Autophagy_Mod"/>
</dbReference>
<feature type="transmembrane region" description="Helical" evidence="6">
    <location>
        <begin position="106"/>
        <end position="125"/>
    </location>
</feature>
<evidence type="ECO:0000256" key="1">
    <source>
        <dbReference type="ARBA" id="ARBA00004127"/>
    </source>
</evidence>
<feature type="transmembrane region" description="Helical" evidence="6">
    <location>
        <begin position="145"/>
        <end position="163"/>
    </location>
</feature>
<proteinExistence type="inferred from homology"/>
<dbReference type="AlphaFoldDB" id="A0A1I7RQH9"/>
<feature type="transmembrane region" description="Helical" evidence="6">
    <location>
        <begin position="231"/>
        <end position="254"/>
    </location>
</feature>
<comment type="subcellular location">
    <subcellularLocation>
        <location evidence="1">Endomembrane system</location>
        <topology evidence="1">Multi-pass membrane protein</topology>
    </subcellularLocation>
</comment>
<dbReference type="PANTHER" id="PTHR21324">
    <property type="entry name" value="FASTING-INDUCIBLE INTEGRAL MEMBRANE PROTEIN TM6P1-RELATED"/>
    <property type="match status" value="1"/>
</dbReference>
<dbReference type="WBParaSite" id="BXY_0297300.1">
    <property type="protein sequence ID" value="BXY_0297300.1"/>
    <property type="gene ID" value="BXY_0297300"/>
</dbReference>
<feature type="transmembrane region" description="Helical" evidence="6">
    <location>
        <begin position="170"/>
        <end position="188"/>
    </location>
</feature>
<name>A0A1I7RQH9_BURXY</name>
<keyword evidence="5 6" id="KW-0472">Membrane</keyword>
<dbReference type="eggNOG" id="KOG4320">
    <property type="taxonomic scope" value="Eukaryota"/>
</dbReference>
<dbReference type="EMBL" id="CAJFCV020000003">
    <property type="protein sequence ID" value="CAG9104608.1"/>
    <property type="molecule type" value="Genomic_DNA"/>
</dbReference>
<evidence type="ECO:0000313" key="11">
    <source>
        <dbReference type="WBParaSite" id="BXY_0297300.1"/>
    </source>
</evidence>
<comment type="similarity">
    <text evidence="2">Belongs to the DRAM/TMEM150 family.</text>
</comment>
<evidence type="ECO:0000313" key="10">
    <source>
        <dbReference type="Proteomes" id="UP000659654"/>
    </source>
</evidence>
<evidence type="ECO:0000256" key="3">
    <source>
        <dbReference type="ARBA" id="ARBA00022692"/>
    </source>
</evidence>
<keyword evidence="4 6" id="KW-1133">Transmembrane helix</keyword>
<dbReference type="Pfam" id="PF10277">
    <property type="entry name" value="Frag1"/>
    <property type="match status" value="1"/>
</dbReference>
<sequence>MKAYDVQNSNVYGDMILIWTPIFPLLCSGFGIAALVSGYLIAVLNDHEEAWLPLISEGGSIAPESCVFGTLLNLAAFFWWITCFCVHFQLIQHIQIYRSRRSKLRFLFMFMLIAGLFSGLGLILVGNFQLSTVRAVHGKGATGGFFGGMVYAWSYVVLLMLLRPRWIPKWLLAVRVLMVTIVSCAVILHEVSMRAPVFVARREDGSLPPKPDTPENGILRLKPSDPYYNNRIIACIAEWTLGIGYFLIIATIAMDLRWFRIDTHDESVAKKDGGKIVPIMVDEDRGSVEQFKF</sequence>
<protein>
    <submittedName>
        <fullName evidence="8">(pine wood nematode) hypothetical protein</fullName>
    </submittedName>
</protein>